<keyword evidence="5" id="KW-0677">Repeat</keyword>
<evidence type="ECO:0000256" key="7">
    <source>
        <dbReference type="ARBA" id="ARBA00022989"/>
    </source>
</evidence>
<proteinExistence type="inferred from homology"/>
<dbReference type="RefSeq" id="XP_040683585.1">
    <property type="nucleotide sequence ID" value="XM_040838696.1"/>
</dbReference>
<dbReference type="VEuPathDB" id="FungiDB:ASPWEDRAFT_63355"/>
<keyword evidence="12" id="KW-1185">Reference proteome</keyword>
<keyword evidence="3 10" id="KW-0813">Transport</keyword>
<evidence type="ECO:0000313" key="11">
    <source>
        <dbReference type="EMBL" id="OJJ29908.1"/>
    </source>
</evidence>
<evidence type="ECO:0000313" key="12">
    <source>
        <dbReference type="Proteomes" id="UP000184383"/>
    </source>
</evidence>
<dbReference type="GO" id="GO:0016020">
    <property type="term" value="C:membrane"/>
    <property type="evidence" value="ECO:0007669"/>
    <property type="project" value="UniProtKB-SubCell"/>
</dbReference>
<dbReference type="InterPro" id="IPR018108">
    <property type="entry name" value="MCP_transmembrane"/>
</dbReference>
<dbReference type="InterPro" id="IPR023395">
    <property type="entry name" value="MCP_dom_sf"/>
</dbReference>
<dbReference type="SUPFAM" id="SSF103506">
    <property type="entry name" value="Mitochondrial carrier"/>
    <property type="match status" value="1"/>
</dbReference>
<reference evidence="12" key="1">
    <citation type="journal article" date="2017" name="Genome Biol.">
        <title>Comparative genomics reveals high biological diversity and specific adaptations in the industrially and medically important fungal genus Aspergillus.</title>
        <authorList>
            <person name="de Vries R.P."/>
            <person name="Riley R."/>
            <person name="Wiebenga A."/>
            <person name="Aguilar-Osorio G."/>
            <person name="Amillis S."/>
            <person name="Uchima C.A."/>
            <person name="Anderluh G."/>
            <person name="Asadollahi M."/>
            <person name="Askin M."/>
            <person name="Barry K."/>
            <person name="Battaglia E."/>
            <person name="Bayram O."/>
            <person name="Benocci T."/>
            <person name="Braus-Stromeyer S.A."/>
            <person name="Caldana C."/>
            <person name="Canovas D."/>
            <person name="Cerqueira G.C."/>
            <person name="Chen F."/>
            <person name="Chen W."/>
            <person name="Choi C."/>
            <person name="Clum A."/>
            <person name="Dos Santos R.A."/>
            <person name="Damasio A.R."/>
            <person name="Diallinas G."/>
            <person name="Emri T."/>
            <person name="Fekete E."/>
            <person name="Flipphi M."/>
            <person name="Freyberg S."/>
            <person name="Gallo A."/>
            <person name="Gournas C."/>
            <person name="Habgood R."/>
            <person name="Hainaut M."/>
            <person name="Harispe M.L."/>
            <person name="Henrissat B."/>
            <person name="Hilden K.S."/>
            <person name="Hope R."/>
            <person name="Hossain A."/>
            <person name="Karabika E."/>
            <person name="Karaffa L."/>
            <person name="Karanyi Z."/>
            <person name="Krasevec N."/>
            <person name="Kuo A."/>
            <person name="Kusch H."/>
            <person name="LaButti K."/>
            <person name="Lagendijk E.L."/>
            <person name="Lapidus A."/>
            <person name="Levasseur A."/>
            <person name="Lindquist E."/>
            <person name="Lipzen A."/>
            <person name="Logrieco A.F."/>
            <person name="MacCabe A."/>
            <person name="Maekelae M.R."/>
            <person name="Malavazi I."/>
            <person name="Melin P."/>
            <person name="Meyer V."/>
            <person name="Mielnichuk N."/>
            <person name="Miskei M."/>
            <person name="Molnar A.P."/>
            <person name="Mule G."/>
            <person name="Ngan C.Y."/>
            <person name="Orejas M."/>
            <person name="Orosz E."/>
            <person name="Ouedraogo J.P."/>
            <person name="Overkamp K.M."/>
            <person name="Park H.-S."/>
            <person name="Perrone G."/>
            <person name="Piumi F."/>
            <person name="Punt P.J."/>
            <person name="Ram A.F."/>
            <person name="Ramon A."/>
            <person name="Rauscher S."/>
            <person name="Record E."/>
            <person name="Riano-Pachon D.M."/>
            <person name="Robert V."/>
            <person name="Roehrig J."/>
            <person name="Ruller R."/>
            <person name="Salamov A."/>
            <person name="Salih N.S."/>
            <person name="Samson R.A."/>
            <person name="Sandor E."/>
            <person name="Sanguinetti M."/>
            <person name="Schuetze T."/>
            <person name="Sepcic K."/>
            <person name="Shelest E."/>
            <person name="Sherlock G."/>
            <person name="Sophianopoulou V."/>
            <person name="Squina F.M."/>
            <person name="Sun H."/>
            <person name="Susca A."/>
            <person name="Todd R.B."/>
            <person name="Tsang A."/>
            <person name="Unkles S.E."/>
            <person name="van de Wiele N."/>
            <person name="van Rossen-Uffink D."/>
            <person name="Oliveira J.V."/>
            <person name="Vesth T.C."/>
            <person name="Visser J."/>
            <person name="Yu J.-H."/>
            <person name="Zhou M."/>
            <person name="Andersen M.R."/>
            <person name="Archer D.B."/>
            <person name="Baker S.E."/>
            <person name="Benoit I."/>
            <person name="Brakhage A.A."/>
            <person name="Braus G.H."/>
            <person name="Fischer R."/>
            <person name="Frisvad J.C."/>
            <person name="Goldman G.H."/>
            <person name="Houbraken J."/>
            <person name="Oakley B."/>
            <person name="Pocsi I."/>
            <person name="Scazzocchio C."/>
            <person name="Seiboth B."/>
            <person name="vanKuyk P.A."/>
            <person name="Wortman J."/>
            <person name="Dyer P.S."/>
            <person name="Grigoriev I.V."/>
        </authorList>
    </citation>
    <scope>NUCLEOTIDE SEQUENCE [LARGE SCALE GENOMIC DNA]</scope>
    <source>
        <strain evidence="12">DTO 134E9</strain>
    </source>
</reference>
<evidence type="ECO:0000256" key="6">
    <source>
        <dbReference type="ARBA" id="ARBA00022792"/>
    </source>
</evidence>
<evidence type="ECO:0000256" key="9">
    <source>
        <dbReference type="PROSITE-ProRule" id="PRU00282"/>
    </source>
</evidence>
<keyword evidence="8 9" id="KW-0472">Membrane</keyword>
<evidence type="ECO:0000256" key="10">
    <source>
        <dbReference type="RuleBase" id="RU000488"/>
    </source>
</evidence>
<comment type="subcellular location">
    <subcellularLocation>
        <location evidence="1">Membrane</location>
        <topology evidence="1">Multi-pass membrane protein</topology>
    </subcellularLocation>
</comment>
<dbReference type="OrthoDB" id="448427at2759"/>
<dbReference type="Gene3D" id="1.50.40.10">
    <property type="entry name" value="Mitochondrial carrier domain"/>
    <property type="match status" value="1"/>
</dbReference>
<protein>
    <recommendedName>
        <fullName evidence="13">Mitochondrial thiamine pyrophosphate carrier 1</fullName>
    </recommendedName>
</protein>
<evidence type="ECO:0000256" key="8">
    <source>
        <dbReference type="ARBA" id="ARBA00023136"/>
    </source>
</evidence>
<keyword evidence="4 9" id="KW-0812">Transmembrane</keyword>
<dbReference type="InterPro" id="IPR050391">
    <property type="entry name" value="Mito_Metabolite_Transporter"/>
</dbReference>
<dbReference type="AlphaFoldDB" id="A0A1L9R4S4"/>
<dbReference type="STRING" id="1073089.A0A1L9R4S4"/>
<evidence type="ECO:0000256" key="1">
    <source>
        <dbReference type="ARBA" id="ARBA00004141"/>
    </source>
</evidence>
<feature type="repeat" description="Solcar" evidence="9">
    <location>
        <begin position="199"/>
        <end position="282"/>
    </location>
</feature>
<dbReference type="Pfam" id="PF00153">
    <property type="entry name" value="Mito_carr"/>
    <property type="match status" value="3"/>
</dbReference>
<sequence length="296" mass="31871">MNQNNSIVYPKWFGGSASCMAVVVSHPLDLIKVRMQMESKTTRTGTLSTGLRIIRAEGVLGLYSGVSAGLTRQLTYGSVRIGLYESLKDYTTKHNIPASPPILGLLAGLSGFVGAIFGNPSDIGNIRMQNDGSLPPHARRNYAHIFDAWKQIYTQEGWKAFSQGLWPNAFRCAMMTSCQLASYDSLKGVLMRVSGLGGDHAGVHVSASLLAALVATTVCSPVDVVKTQLMGASGKEGIVGVVRALMAGEGARWIFRGWTPSFVRLGPQTMATLILLEQHKKIYRSMGVGVPYGMSM</sequence>
<gene>
    <name evidence="11" type="ORF">ASPWEDRAFT_63355</name>
</gene>
<evidence type="ECO:0000256" key="5">
    <source>
        <dbReference type="ARBA" id="ARBA00022737"/>
    </source>
</evidence>
<feature type="repeat" description="Solcar" evidence="9">
    <location>
        <begin position="98"/>
        <end position="189"/>
    </location>
</feature>
<accession>A0A1L9R4S4</accession>
<feature type="repeat" description="Solcar" evidence="9">
    <location>
        <begin position="5"/>
        <end position="90"/>
    </location>
</feature>
<dbReference type="PROSITE" id="PS50920">
    <property type="entry name" value="SOLCAR"/>
    <property type="match status" value="3"/>
</dbReference>
<dbReference type="Proteomes" id="UP000184383">
    <property type="component" value="Unassembled WGS sequence"/>
</dbReference>
<keyword evidence="6" id="KW-0496">Mitochondrion</keyword>
<dbReference type="GeneID" id="63754544"/>
<evidence type="ECO:0000256" key="3">
    <source>
        <dbReference type="ARBA" id="ARBA00022448"/>
    </source>
</evidence>
<dbReference type="PANTHER" id="PTHR45618">
    <property type="entry name" value="MITOCHONDRIAL DICARBOXYLATE CARRIER-RELATED"/>
    <property type="match status" value="1"/>
</dbReference>
<comment type="similarity">
    <text evidence="2 10">Belongs to the mitochondrial carrier (TC 2.A.29) family.</text>
</comment>
<name>A0A1L9R4S4_ASPWE</name>
<dbReference type="EMBL" id="KV878218">
    <property type="protein sequence ID" value="OJJ29908.1"/>
    <property type="molecule type" value="Genomic_DNA"/>
</dbReference>
<organism evidence="11 12">
    <name type="scientific">Aspergillus wentii DTO 134E9</name>
    <dbReference type="NCBI Taxonomy" id="1073089"/>
    <lineage>
        <taxon>Eukaryota</taxon>
        <taxon>Fungi</taxon>
        <taxon>Dikarya</taxon>
        <taxon>Ascomycota</taxon>
        <taxon>Pezizomycotina</taxon>
        <taxon>Eurotiomycetes</taxon>
        <taxon>Eurotiomycetidae</taxon>
        <taxon>Eurotiales</taxon>
        <taxon>Aspergillaceae</taxon>
        <taxon>Aspergillus</taxon>
        <taxon>Aspergillus subgen. Cremei</taxon>
    </lineage>
</organism>
<keyword evidence="6" id="KW-0999">Mitochondrion inner membrane</keyword>
<keyword evidence="7" id="KW-1133">Transmembrane helix</keyword>
<evidence type="ECO:0000256" key="2">
    <source>
        <dbReference type="ARBA" id="ARBA00006375"/>
    </source>
</evidence>
<evidence type="ECO:0008006" key="13">
    <source>
        <dbReference type="Google" id="ProtNLM"/>
    </source>
</evidence>
<evidence type="ECO:0000256" key="4">
    <source>
        <dbReference type="ARBA" id="ARBA00022692"/>
    </source>
</evidence>